<reference evidence="1 2" key="1">
    <citation type="journal article" date="2022" name="Front. Cell. Infect. Microbiol.">
        <title>The Genomes of Two Strains of Taenia crassiceps the Animal Model for the Study of Human Cysticercosis.</title>
        <authorList>
            <person name="Bobes R.J."/>
            <person name="Estrada K."/>
            <person name="Rios-Valencia D.G."/>
            <person name="Calderon-Gallegos A."/>
            <person name="de la Torre P."/>
            <person name="Carrero J.C."/>
            <person name="Sanchez-Flores A."/>
            <person name="Laclette J.P."/>
        </authorList>
    </citation>
    <scope>NUCLEOTIDE SEQUENCE [LARGE SCALE GENOMIC DNA]</scope>
    <source>
        <strain evidence="1">WFUcys</strain>
    </source>
</reference>
<accession>A0ABR4Q5Z9</accession>
<name>A0ABR4Q5Z9_9CEST</name>
<protein>
    <submittedName>
        <fullName evidence="1">Uncharacterized protein</fullName>
    </submittedName>
</protein>
<proteinExistence type="predicted"/>
<dbReference type="EMBL" id="JAKROA010000011">
    <property type="protein sequence ID" value="KAL5104798.1"/>
    <property type="molecule type" value="Genomic_DNA"/>
</dbReference>
<evidence type="ECO:0000313" key="1">
    <source>
        <dbReference type="EMBL" id="KAL5104798.1"/>
    </source>
</evidence>
<sequence length="185" mass="20379">MGTKNFRKVIIDLIAEGAKLTQPQSNSYWIAKFLAEKGCQFDLLGNNCSQNSRDSAIDSSQSDKVEHNESVRRISKLPIKFCDTAAVVPTPRKTGLQFGGQCKPNVRWRRRSNLVREHHVGVCNSPSHSPIFSDPSIGVAQDLLQSLGPMGDIFCDPTKESRDDDESSSISDDCISLGALLDIEQ</sequence>
<evidence type="ECO:0000313" key="2">
    <source>
        <dbReference type="Proteomes" id="UP001651158"/>
    </source>
</evidence>
<comment type="caution">
    <text evidence="1">The sequence shown here is derived from an EMBL/GenBank/DDBJ whole genome shotgun (WGS) entry which is preliminary data.</text>
</comment>
<gene>
    <name evidence="1" type="ORF">TcWFU_010521</name>
</gene>
<dbReference type="Proteomes" id="UP001651158">
    <property type="component" value="Unassembled WGS sequence"/>
</dbReference>
<organism evidence="1 2">
    <name type="scientific">Taenia crassiceps</name>
    <dbReference type="NCBI Taxonomy" id="6207"/>
    <lineage>
        <taxon>Eukaryota</taxon>
        <taxon>Metazoa</taxon>
        <taxon>Spiralia</taxon>
        <taxon>Lophotrochozoa</taxon>
        <taxon>Platyhelminthes</taxon>
        <taxon>Cestoda</taxon>
        <taxon>Eucestoda</taxon>
        <taxon>Cyclophyllidea</taxon>
        <taxon>Taeniidae</taxon>
        <taxon>Taenia</taxon>
    </lineage>
</organism>
<keyword evidence="2" id="KW-1185">Reference proteome</keyword>